<dbReference type="GO" id="GO:0005524">
    <property type="term" value="F:ATP binding"/>
    <property type="evidence" value="ECO:0007669"/>
    <property type="project" value="UniProtKB-KW"/>
</dbReference>
<dbReference type="PROSITE" id="PS00109">
    <property type="entry name" value="PROTEIN_KINASE_TYR"/>
    <property type="match status" value="1"/>
</dbReference>
<dbReference type="FunFam" id="3.30.200.20:FF:000201">
    <property type="entry name" value="TP53-regulating kinase isoform X1"/>
    <property type="match status" value="1"/>
</dbReference>
<dbReference type="Pfam" id="PF06293">
    <property type="entry name" value="Kdo"/>
    <property type="match status" value="1"/>
</dbReference>
<dbReference type="PANTHER" id="PTHR12209">
    <property type="entry name" value="NON-SPECIFIC SERINE/THREONINE PROTEIN KINASE"/>
    <property type="match status" value="1"/>
</dbReference>
<keyword evidence="13" id="KW-1185">Reference proteome</keyword>
<dbReference type="Gene3D" id="1.10.510.10">
    <property type="entry name" value="Transferase(Phosphotransferase) domain 1"/>
    <property type="match status" value="1"/>
</dbReference>
<keyword evidence="4" id="KW-0808">Transferase</keyword>
<dbReference type="InterPro" id="IPR011009">
    <property type="entry name" value="Kinase-like_dom_sf"/>
</dbReference>
<dbReference type="InterPro" id="IPR000719">
    <property type="entry name" value="Prot_kinase_dom"/>
</dbReference>
<dbReference type="InterPro" id="IPR022495">
    <property type="entry name" value="Bud32"/>
</dbReference>
<keyword evidence="6" id="KW-0547">Nucleotide-binding</keyword>
<accession>A0AA39KND8</accession>
<keyword evidence="3" id="KW-0723">Serine/threonine-protein kinase</keyword>
<dbReference type="Proteomes" id="UP001168972">
    <property type="component" value="Unassembled WGS sequence"/>
</dbReference>
<reference evidence="12" key="2">
    <citation type="submission" date="2023-03" db="EMBL/GenBank/DDBJ databases">
        <authorList>
            <person name="Inwood S.N."/>
            <person name="Skelly J.G."/>
            <person name="Guhlin J."/>
            <person name="Harrop T.W.R."/>
            <person name="Goldson S.G."/>
            <person name="Dearden P.K."/>
        </authorList>
    </citation>
    <scope>NUCLEOTIDE SEQUENCE</scope>
    <source>
        <strain evidence="12">Lincoln</strain>
        <tissue evidence="12">Whole body</tissue>
    </source>
</reference>
<dbReference type="PROSITE" id="PS50011">
    <property type="entry name" value="PROTEIN_KINASE_DOM"/>
    <property type="match status" value="1"/>
</dbReference>
<dbReference type="GO" id="GO:0000408">
    <property type="term" value="C:EKC/KEOPS complex"/>
    <property type="evidence" value="ECO:0007669"/>
    <property type="project" value="UniProtKB-ARBA"/>
</dbReference>
<evidence type="ECO:0000256" key="10">
    <source>
        <dbReference type="ARBA" id="ARBA00048679"/>
    </source>
</evidence>
<keyword evidence="5" id="KW-0819">tRNA processing</keyword>
<dbReference type="InterPro" id="IPR008266">
    <property type="entry name" value="Tyr_kinase_AS"/>
</dbReference>
<dbReference type="GO" id="GO:0005829">
    <property type="term" value="C:cytosol"/>
    <property type="evidence" value="ECO:0007669"/>
    <property type="project" value="TreeGrafter"/>
</dbReference>
<comment type="catalytic activity">
    <reaction evidence="10">
        <text>L-seryl-[protein] + ATP = O-phospho-L-seryl-[protein] + ADP + H(+)</text>
        <dbReference type="Rhea" id="RHEA:17989"/>
        <dbReference type="Rhea" id="RHEA-COMP:9863"/>
        <dbReference type="Rhea" id="RHEA-COMP:11604"/>
        <dbReference type="ChEBI" id="CHEBI:15378"/>
        <dbReference type="ChEBI" id="CHEBI:29999"/>
        <dbReference type="ChEBI" id="CHEBI:30616"/>
        <dbReference type="ChEBI" id="CHEBI:83421"/>
        <dbReference type="ChEBI" id="CHEBI:456216"/>
        <dbReference type="EC" id="2.7.11.1"/>
    </reaction>
</comment>
<dbReference type="EMBL" id="JAQQBR010001831">
    <property type="protein sequence ID" value="KAK0167727.1"/>
    <property type="molecule type" value="Genomic_DNA"/>
</dbReference>
<evidence type="ECO:0000313" key="12">
    <source>
        <dbReference type="EMBL" id="KAK0167727.1"/>
    </source>
</evidence>
<dbReference type="AlphaFoldDB" id="A0AA39KND8"/>
<comment type="catalytic activity">
    <reaction evidence="9">
        <text>L-threonyl-[protein] + ATP = O-phospho-L-threonyl-[protein] + ADP + H(+)</text>
        <dbReference type="Rhea" id="RHEA:46608"/>
        <dbReference type="Rhea" id="RHEA-COMP:11060"/>
        <dbReference type="Rhea" id="RHEA-COMP:11605"/>
        <dbReference type="ChEBI" id="CHEBI:15378"/>
        <dbReference type="ChEBI" id="CHEBI:30013"/>
        <dbReference type="ChEBI" id="CHEBI:30616"/>
        <dbReference type="ChEBI" id="CHEBI:61977"/>
        <dbReference type="ChEBI" id="CHEBI:456216"/>
        <dbReference type="EC" id="2.7.11.1"/>
    </reaction>
</comment>
<evidence type="ECO:0000256" key="7">
    <source>
        <dbReference type="ARBA" id="ARBA00022777"/>
    </source>
</evidence>
<name>A0AA39KND8_MICHY</name>
<dbReference type="GO" id="GO:0008033">
    <property type="term" value="P:tRNA processing"/>
    <property type="evidence" value="ECO:0007669"/>
    <property type="project" value="UniProtKB-KW"/>
</dbReference>
<reference evidence="12" key="1">
    <citation type="journal article" date="2023" name="bioRxiv">
        <title>Scaffold-level genome assemblies of two parasitoid biocontrol wasps reveal the parthenogenesis mechanism and an associated novel virus.</title>
        <authorList>
            <person name="Inwood S."/>
            <person name="Skelly J."/>
            <person name="Guhlin J."/>
            <person name="Harrop T."/>
            <person name="Goldson S."/>
            <person name="Dearden P."/>
        </authorList>
    </citation>
    <scope>NUCLEOTIDE SEQUENCE</scope>
    <source>
        <strain evidence="12">Lincoln</strain>
        <tissue evidence="12">Whole body</tissue>
    </source>
</reference>
<keyword evidence="7" id="KW-0418">Kinase</keyword>
<evidence type="ECO:0000259" key="11">
    <source>
        <dbReference type="PROSITE" id="PS50011"/>
    </source>
</evidence>
<evidence type="ECO:0000256" key="6">
    <source>
        <dbReference type="ARBA" id="ARBA00022741"/>
    </source>
</evidence>
<dbReference type="Gene3D" id="3.30.200.20">
    <property type="entry name" value="Phosphorylase Kinase, domain 1"/>
    <property type="match status" value="1"/>
</dbReference>
<evidence type="ECO:0000256" key="1">
    <source>
        <dbReference type="ARBA" id="ARBA00010630"/>
    </source>
</evidence>
<dbReference type="GO" id="GO:0005634">
    <property type="term" value="C:nucleus"/>
    <property type="evidence" value="ECO:0007669"/>
    <property type="project" value="TreeGrafter"/>
</dbReference>
<organism evidence="12 13">
    <name type="scientific">Microctonus hyperodae</name>
    <name type="common">Parasitoid wasp</name>
    <dbReference type="NCBI Taxonomy" id="165561"/>
    <lineage>
        <taxon>Eukaryota</taxon>
        <taxon>Metazoa</taxon>
        <taxon>Ecdysozoa</taxon>
        <taxon>Arthropoda</taxon>
        <taxon>Hexapoda</taxon>
        <taxon>Insecta</taxon>
        <taxon>Pterygota</taxon>
        <taxon>Neoptera</taxon>
        <taxon>Endopterygota</taxon>
        <taxon>Hymenoptera</taxon>
        <taxon>Apocrita</taxon>
        <taxon>Ichneumonoidea</taxon>
        <taxon>Braconidae</taxon>
        <taxon>Euphorinae</taxon>
        <taxon>Microctonus</taxon>
    </lineage>
</organism>
<dbReference type="NCBIfam" id="TIGR03724">
    <property type="entry name" value="arch_bud32"/>
    <property type="match status" value="1"/>
</dbReference>
<keyword evidence="8" id="KW-0067">ATP-binding</keyword>
<evidence type="ECO:0000313" key="13">
    <source>
        <dbReference type="Proteomes" id="UP001168972"/>
    </source>
</evidence>
<dbReference type="GO" id="GO:0070525">
    <property type="term" value="P:tRNA threonylcarbamoyladenosine metabolic process"/>
    <property type="evidence" value="ECO:0007669"/>
    <property type="project" value="TreeGrafter"/>
</dbReference>
<comment type="similarity">
    <text evidence="1">Belongs to the protein kinase superfamily. BUD32 family.</text>
</comment>
<gene>
    <name evidence="12" type="ORF">PV327_001599</name>
</gene>
<dbReference type="SMART" id="SM00220">
    <property type="entry name" value="S_TKc"/>
    <property type="match status" value="1"/>
</dbReference>
<proteinExistence type="inferred from homology"/>
<comment type="caution">
    <text evidence="12">The sequence shown here is derived from an EMBL/GenBank/DDBJ whole genome shotgun (WGS) entry which is preliminary data.</text>
</comment>
<evidence type="ECO:0000256" key="5">
    <source>
        <dbReference type="ARBA" id="ARBA00022694"/>
    </source>
</evidence>
<sequence>MCETEFKLICQGAEARIYKGNYLGKLTLKKERFQKKYRHSDLDEILTKDRIKSEVRAIVRAKAAGITTPAIFLIDLTRRSIFMEYIDNAITLKSYIEQMINESTDELWINQLGKVLGSLLIKLHTKNIIHGDLTTSNILVKKTIFEKSKNSENKDDEYDEKLFIIIDFGLARVDSTAEDKAVDLYVLERSLLSSHSQVSSLFSVIMEYYQKGLVDTKQRSDIISKYNDVRARGRKRLMIG</sequence>
<protein>
    <recommendedName>
        <fullName evidence="2">non-specific serine/threonine protein kinase</fullName>
        <ecNumber evidence="2">2.7.11.1</ecNumber>
    </recommendedName>
</protein>
<evidence type="ECO:0000256" key="2">
    <source>
        <dbReference type="ARBA" id="ARBA00012513"/>
    </source>
</evidence>
<dbReference type="SUPFAM" id="SSF56112">
    <property type="entry name" value="Protein kinase-like (PK-like)"/>
    <property type="match status" value="1"/>
</dbReference>
<dbReference type="EC" id="2.7.11.1" evidence="2"/>
<dbReference type="GO" id="GO:0004674">
    <property type="term" value="F:protein serine/threonine kinase activity"/>
    <property type="evidence" value="ECO:0007669"/>
    <property type="project" value="UniProtKB-KW"/>
</dbReference>
<evidence type="ECO:0000256" key="9">
    <source>
        <dbReference type="ARBA" id="ARBA00047899"/>
    </source>
</evidence>
<evidence type="ECO:0000256" key="4">
    <source>
        <dbReference type="ARBA" id="ARBA00022679"/>
    </source>
</evidence>
<dbReference type="PANTHER" id="PTHR12209:SF0">
    <property type="entry name" value="EKC_KEOPS COMPLEX SUBUNIT TP53RK"/>
    <property type="match status" value="1"/>
</dbReference>
<evidence type="ECO:0000256" key="3">
    <source>
        <dbReference type="ARBA" id="ARBA00022527"/>
    </source>
</evidence>
<feature type="domain" description="Protein kinase" evidence="11">
    <location>
        <begin position="3"/>
        <end position="240"/>
    </location>
</feature>
<evidence type="ECO:0000256" key="8">
    <source>
        <dbReference type="ARBA" id="ARBA00022840"/>
    </source>
</evidence>